<dbReference type="Pfam" id="PF00069">
    <property type="entry name" value="Pkinase"/>
    <property type="match status" value="1"/>
</dbReference>
<keyword evidence="1" id="KW-0723">Serine/threonine-protein kinase</keyword>
<accession>A0A8J2WNJ6</accession>
<evidence type="ECO:0000256" key="4">
    <source>
        <dbReference type="ARBA" id="ARBA00022777"/>
    </source>
</evidence>
<dbReference type="OrthoDB" id="3205605at2759"/>
<dbReference type="PANTHER" id="PTHR24355:SF1">
    <property type="entry name" value="RIBOSOMAL PROTEIN S6 KINASE-RELATED PROTEIN"/>
    <property type="match status" value="1"/>
</dbReference>
<dbReference type="InterPro" id="IPR011009">
    <property type="entry name" value="Kinase-like_dom_sf"/>
</dbReference>
<dbReference type="PROSITE" id="PS00108">
    <property type="entry name" value="PROTEIN_KINASE_ST"/>
    <property type="match status" value="1"/>
</dbReference>
<keyword evidence="4" id="KW-0418">Kinase</keyword>
<name>A0A8J2WNJ6_9CRUS</name>
<dbReference type="AlphaFoldDB" id="A0A8J2WNJ6"/>
<dbReference type="SMART" id="SM00220">
    <property type="entry name" value="S_TKc"/>
    <property type="match status" value="1"/>
</dbReference>
<evidence type="ECO:0000313" key="8">
    <source>
        <dbReference type="Proteomes" id="UP000789390"/>
    </source>
</evidence>
<reference evidence="7" key="1">
    <citation type="submission" date="2021-11" db="EMBL/GenBank/DDBJ databases">
        <authorList>
            <person name="Schell T."/>
        </authorList>
    </citation>
    <scope>NUCLEOTIDE SEQUENCE</scope>
    <source>
        <strain evidence="7">M5</strain>
    </source>
</reference>
<dbReference type="SUPFAM" id="SSF56112">
    <property type="entry name" value="Protein kinase-like (PK-like)"/>
    <property type="match status" value="1"/>
</dbReference>
<dbReference type="GO" id="GO:0005524">
    <property type="term" value="F:ATP binding"/>
    <property type="evidence" value="ECO:0007669"/>
    <property type="project" value="UniProtKB-KW"/>
</dbReference>
<protein>
    <recommendedName>
        <fullName evidence="6">Protein kinase domain-containing protein</fullName>
    </recommendedName>
</protein>
<keyword evidence="2" id="KW-0808">Transferase</keyword>
<keyword evidence="3" id="KW-0547">Nucleotide-binding</keyword>
<keyword evidence="5" id="KW-0067">ATP-binding</keyword>
<gene>
    <name evidence="7" type="ORF">DGAL_LOCUS8746</name>
</gene>
<dbReference type="PANTHER" id="PTHR24355">
    <property type="entry name" value="G PROTEIN-COUPLED RECEPTOR KINASE/RIBOSOMAL PROTEIN S6 KINASE"/>
    <property type="match status" value="1"/>
</dbReference>
<dbReference type="PROSITE" id="PS50011">
    <property type="entry name" value="PROTEIN_KINASE_DOM"/>
    <property type="match status" value="1"/>
</dbReference>
<evidence type="ECO:0000256" key="2">
    <source>
        <dbReference type="ARBA" id="ARBA00022679"/>
    </source>
</evidence>
<evidence type="ECO:0000256" key="1">
    <source>
        <dbReference type="ARBA" id="ARBA00022527"/>
    </source>
</evidence>
<evidence type="ECO:0000256" key="5">
    <source>
        <dbReference type="ARBA" id="ARBA00022840"/>
    </source>
</evidence>
<evidence type="ECO:0000259" key="6">
    <source>
        <dbReference type="PROSITE" id="PS50011"/>
    </source>
</evidence>
<evidence type="ECO:0000256" key="3">
    <source>
        <dbReference type="ARBA" id="ARBA00022741"/>
    </source>
</evidence>
<keyword evidence="8" id="KW-1185">Reference proteome</keyword>
<comment type="caution">
    <text evidence="7">The sequence shown here is derived from an EMBL/GenBank/DDBJ whole genome shotgun (WGS) entry which is preliminary data.</text>
</comment>
<proteinExistence type="predicted"/>
<sequence>MGNRATHQETCDAISHHDFEENSLSHFFHDPLSSFRVNGGKPVKCLKKTSYSKAKTVWPLPNHEVPFFPEFPVRSGTTEHSFNVISVVSSGTFGKVLQVIHKEEAKNYAMKIMSKSMIFKENLVQQVKTEAQIQVMCDHHPFLVRGPFRWQNKRNLFIVTDFIQGGDLQQTWQETGNFCEELIQIYVAEVALVLDFLHNAGIIYRDLKMENLLIDGSGHLKLIDFGLSKWLSFGDRCHTLCGTRQYMGKYV</sequence>
<evidence type="ECO:0000313" key="7">
    <source>
        <dbReference type="EMBL" id="CAH0105682.1"/>
    </source>
</evidence>
<dbReference type="Proteomes" id="UP000789390">
    <property type="component" value="Unassembled WGS sequence"/>
</dbReference>
<feature type="domain" description="Protein kinase" evidence="6">
    <location>
        <begin position="82"/>
        <end position="251"/>
    </location>
</feature>
<dbReference type="Gene3D" id="1.10.510.10">
    <property type="entry name" value="Transferase(Phosphotransferase) domain 1"/>
    <property type="match status" value="1"/>
</dbReference>
<dbReference type="Gene3D" id="3.30.200.20">
    <property type="entry name" value="Phosphorylase Kinase, domain 1"/>
    <property type="match status" value="1"/>
</dbReference>
<dbReference type="GO" id="GO:0004674">
    <property type="term" value="F:protein serine/threonine kinase activity"/>
    <property type="evidence" value="ECO:0007669"/>
    <property type="project" value="UniProtKB-KW"/>
</dbReference>
<dbReference type="InterPro" id="IPR000719">
    <property type="entry name" value="Prot_kinase_dom"/>
</dbReference>
<dbReference type="EMBL" id="CAKKLH010000193">
    <property type="protein sequence ID" value="CAH0105682.1"/>
    <property type="molecule type" value="Genomic_DNA"/>
</dbReference>
<dbReference type="InterPro" id="IPR008271">
    <property type="entry name" value="Ser/Thr_kinase_AS"/>
</dbReference>
<organism evidence="7 8">
    <name type="scientific">Daphnia galeata</name>
    <dbReference type="NCBI Taxonomy" id="27404"/>
    <lineage>
        <taxon>Eukaryota</taxon>
        <taxon>Metazoa</taxon>
        <taxon>Ecdysozoa</taxon>
        <taxon>Arthropoda</taxon>
        <taxon>Crustacea</taxon>
        <taxon>Branchiopoda</taxon>
        <taxon>Diplostraca</taxon>
        <taxon>Cladocera</taxon>
        <taxon>Anomopoda</taxon>
        <taxon>Daphniidae</taxon>
        <taxon>Daphnia</taxon>
    </lineage>
</organism>